<organism evidence="1 2">
    <name type="scientific">Tenacibaculum lutimaris</name>
    <dbReference type="NCBI Taxonomy" id="285258"/>
    <lineage>
        <taxon>Bacteria</taxon>
        <taxon>Pseudomonadati</taxon>
        <taxon>Bacteroidota</taxon>
        <taxon>Flavobacteriia</taxon>
        <taxon>Flavobacteriales</taxon>
        <taxon>Flavobacteriaceae</taxon>
        <taxon>Tenacibaculum</taxon>
    </lineage>
</organism>
<dbReference type="AlphaFoldDB" id="A0A420E3J2"/>
<evidence type="ECO:0000313" key="1">
    <source>
        <dbReference type="EMBL" id="RKF04675.1"/>
    </source>
</evidence>
<proteinExistence type="predicted"/>
<accession>A0A420E3J2</accession>
<evidence type="ECO:0000313" key="2">
    <source>
        <dbReference type="Proteomes" id="UP000285780"/>
    </source>
</evidence>
<comment type="caution">
    <text evidence="1">The sequence shown here is derived from an EMBL/GenBank/DDBJ whole genome shotgun (WGS) entry which is preliminary data.</text>
</comment>
<dbReference type="RefSeq" id="WP_120185551.1">
    <property type="nucleotide sequence ID" value="NZ_RAQM01000006.1"/>
</dbReference>
<protein>
    <submittedName>
        <fullName evidence="1">Uncharacterized protein</fullName>
    </submittedName>
</protein>
<dbReference type="EMBL" id="RAQM01000006">
    <property type="protein sequence ID" value="RKF04675.1"/>
    <property type="molecule type" value="Genomic_DNA"/>
</dbReference>
<sequence length="112" mass="13074">MYKKAPEYINNVIKINAIFEKLTSTNIPNLKIDYTSEENYRPNQLVKDISLNYDEISFSIRLIASQIDGVCFIWEKTDIKPFTTLKMITNEKNDITVNKILNELKRISISLK</sequence>
<reference evidence="1 2" key="1">
    <citation type="submission" date="2018-09" db="EMBL/GenBank/DDBJ databases">
        <title>Genomic Encyclopedia of Archaeal and Bacterial Type Strains, Phase II (KMG-II): from individual species to whole genera.</title>
        <authorList>
            <person name="Goeker M."/>
        </authorList>
    </citation>
    <scope>NUCLEOTIDE SEQUENCE [LARGE SCALE GENOMIC DNA]</scope>
    <source>
        <strain evidence="1 2">DSM 16505</strain>
    </source>
</reference>
<dbReference type="Proteomes" id="UP000285780">
    <property type="component" value="Unassembled WGS sequence"/>
</dbReference>
<name>A0A420E3J2_9FLAO</name>
<keyword evidence="2" id="KW-1185">Reference proteome</keyword>
<gene>
    <name evidence="1" type="ORF">C8N26_0061</name>
</gene>